<proteinExistence type="predicted"/>
<dbReference type="SUPFAM" id="SSF53383">
    <property type="entry name" value="PLP-dependent transferases"/>
    <property type="match status" value="1"/>
</dbReference>
<sequence>MLNFTVGPVMSSEEVRAIGAEQVPYFRTTEFSSTMLENEKFMLEYAKAPEGSKAVFMTCSSTGSMEAVVMNCFTKKDKVLVIDGGSFGHRFVQLCEIHEIPYVALKLEHGKKLTKEKLYEYDNQNFTGLLVNVDETSTAVLYDTMMIGEFCKKNNMFFVCDCVSAFLADPFNMNECGADVMITGSQKVLACPPGISVIVLAPRGVERVEKSKVRTMYFDLKDALKNQERGQTPFTPAVGILLQINERLKEIKKHGGADAEVARIASQAADFRAKIKDLPFELVSESPANGVTSVHPTTANAYDIFLKLKDEYGIWICPNGGEMKDTIFRVGHIGALTHEDNTTLVNAFKDLQKRNLL</sequence>
<dbReference type="EC" id="1.12.-.-" evidence="8"/>
<evidence type="ECO:0000256" key="3">
    <source>
        <dbReference type="ARBA" id="ARBA00022679"/>
    </source>
</evidence>
<feature type="modified residue" description="N6-(pyridoxal phosphate)lysine" evidence="6">
    <location>
        <position position="187"/>
    </location>
</feature>
<keyword evidence="3" id="KW-0808">Transferase</keyword>
<dbReference type="InterPro" id="IPR000192">
    <property type="entry name" value="Aminotrans_V_dom"/>
</dbReference>
<keyword evidence="4 6" id="KW-0663">Pyridoxal phosphate</keyword>
<organism evidence="8 9">
    <name type="scientific">Agathobacter rectalis</name>
    <dbReference type="NCBI Taxonomy" id="39491"/>
    <lineage>
        <taxon>Bacteria</taxon>
        <taxon>Bacillati</taxon>
        <taxon>Bacillota</taxon>
        <taxon>Clostridia</taxon>
        <taxon>Lachnospirales</taxon>
        <taxon>Lachnospiraceae</taxon>
        <taxon>Agathobacter</taxon>
    </lineage>
</organism>
<evidence type="ECO:0000313" key="8">
    <source>
        <dbReference type="EMBL" id="CUN94665.1"/>
    </source>
</evidence>
<keyword evidence="8" id="KW-0560">Oxidoreductase</keyword>
<evidence type="ECO:0000256" key="6">
    <source>
        <dbReference type="PIRSR" id="PIRSR000524-50"/>
    </source>
</evidence>
<dbReference type="Gene3D" id="3.40.640.10">
    <property type="entry name" value="Type I PLP-dependent aspartate aminotransferase-like (Major domain)"/>
    <property type="match status" value="1"/>
</dbReference>
<dbReference type="InterPro" id="IPR024169">
    <property type="entry name" value="SP_NH2Trfase/AEP_transaminase"/>
</dbReference>
<protein>
    <submittedName>
        <fullName evidence="8">Soluble hydrogenase 42 kDa subunit</fullName>
        <ecNumber evidence="8">1.12.-.-</ecNumber>
    </submittedName>
</protein>
<dbReference type="GO" id="GO:0008483">
    <property type="term" value="F:transaminase activity"/>
    <property type="evidence" value="ECO:0007669"/>
    <property type="project" value="UniProtKB-KW"/>
</dbReference>
<gene>
    <name evidence="8" type="ORF">ERS852417_01286</name>
</gene>
<dbReference type="InterPro" id="IPR015422">
    <property type="entry name" value="PyrdxlP-dep_Trfase_small"/>
</dbReference>
<reference evidence="8 9" key="1">
    <citation type="submission" date="2015-09" db="EMBL/GenBank/DDBJ databases">
        <authorList>
            <consortium name="Pathogen Informatics"/>
        </authorList>
    </citation>
    <scope>NUCLEOTIDE SEQUENCE [LARGE SCALE GENOMIC DNA]</scope>
    <source>
        <strain evidence="8 9">2789STDY5608860</strain>
    </source>
</reference>
<dbReference type="OMA" id="IHCETST"/>
<dbReference type="InterPro" id="IPR015421">
    <property type="entry name" value="PyrdxlP-dep_Trfase_major"/>
</dbReference>
<evidence type="ECO:0000259" key="7">
    <source>
        <dbReference type="Pfam" id="PF00266"/>
    </source>
</evidence>
<name>A0A174B4V3_9FIRM</name>
<accession>A0A174B4V3</accession>
<evidence type="ECO:0000313" key="9">
    <source>
        <dbReference type="Proteomes" id="UP000095384"/>
    </source>
</evidence>
<dbReference type="GO" id="GO:0016491">
    <property type="term" value="F:oxidoreductase activity"/>
    <property type="evidence" value="ECO:0007669"/>
    <property type="project" value="UniProtKB-KW"/>
</dbReference>
<evidence type="ECO:0000256" key="5">
    <source>
        <dbReference type="PIRSR" id="PIRSR000524-1"/>
    </source>
</evidence>
<feature type="domain" description="Aminotransferase class V" evidence="7">
    <location>
        <begin position="39"/>
        <end position="316"/>
    </location>
</feature>
<dbReference type="PANTHER" id="PTHR42778">
    <property type="entry name" value="2-AMINOETHYLPHOSPHONATE--PYRUVATE TRANSAMINASE"/>
    <property type="match status" value="1"/>
</dbReference>
<evidence type="ECO:0000256" key="1">
    <source>
        <dbReference type="ARBA" id="ARBA00001933"/>
    </source>
</evidence>
<evidence type="ECO:0000256" key="4">
    <source>
        <dbReference type="ARBA" id="ARBA00022898"/>
    </source>
</evidence>
<keyword evidence="2" id="KW-0032">Aminotransferase</keyword>
<dbReference type="Gene3D" id="3.90.1150.10">
    <property type="entry name" value="Aspartate Aminotransferase, domain 1"/>
    <property type="match status" value="1"/>
</dbReference>
<dbReference type="PIRSF" id="PIRSF000524">
    <property type="entry name" value="SPT"/>
    <property type="match status" value="1"/>
</dbReference>
<dbReference type="GeneID" id="86989378"/>
<dbReference type="Proteomes" id="UP000095384">
    <property type="component" value="Unassembled WGS sequence"/>
</dbReference>
<comment type="cofactor">
    <cofactor evidence="1 6">
        <name>pyridoxal 5'-phosphate</name>
        <dbReference type="ChEBI" id="CHEBI:597326"/>
    </cofactor>
</comment>
<evidence type="ECO:0000256" key="2">
    <source>
        <dbReference type="ARBA" id="ARBA00022576"/>
    </source>
</evidence>
<dbReference type="Pfam" id="PF00266">
    <property type="entry name" value="Aminotran_5"/>
    <property type="match status" value="1"/>
</dbReference>
<dbReference type="InterPro" id="IPR015424">
    <property type="entry name" value="PyrdxlP-dep_Trfase"/>
</dbReference>
<feature type="binding site" evidence="5">
    <location>
        <position position="329"/>
    </location>
    <ligand>
        <name>substrate</name>
    </ligand>
</feature>
<dbReference type="EMBL" id="CYYW01000007">
    <property type="protein sequence ID" value="CUN94665.1"/>
    <property type="molecule type" value="Genomic_DNA"/>
</dbReference>
<dbReference type="PANTHER" id="PTHR42778:SF1">
    <property type="entry name" value="2-AMINOETHYLPHOSPHONATE--PYRUVATE TRANSAMINASE"/>
    <property type="match status" value="1"/>
</dbReference>
<dbReference type="RefSeq" id="WP_012743467.1">
    <property type="nucleotide sequence ID" value="NZ_CP092643.1"/>
</dbReference>
<dbReference type="AlphaFoldDB" id="A0A174B4V3"/>